<keyword evidence="1" id="KW-0472">Membrane</keyword>
<dbReference type="InterPro" id="IPR025495">
    <property type="entry name" value="DUF4386"/>
</dbReference>
<evidence type="ECO:0000313" key="3">
    <source>
        <dbReference type="Proteomes" id="UP000237640"/>
    </source>
</evidence>
<keyword evidence="3" id="KW-1185">Reference proteome</keyword>
<dbReference type="Proteomes" id="UP000237640">
    <property type="component" value="Unassembled WGS sequence"/>
</dbReference>
<feature type="transmembrane region" description="Helical" evidence="1">
    <location>
        <begin position="52"/>
        <end position="75"/>
    </location>
</feature>
<evidence type="ECO:0000256" key="1">
    <source>
        <dbReference type="SAM" id="Phobius"/>
    </source>
</evidence>
<dbReference type="EMBL" id="PVYX01000002">
    <property type="protein sequence ID" value="PRX54778.1"/>
    <property type="molecule type" value="Genomic_DNA"/>
</dbReference>
<proteinExistence type="predicted"/>
<accession>A0A2T0MBA0</accession>
<keyword evidence="1" id="KW-1133">Transmembrane helix</keyword>
<organism evidence="2 3">
    <name type="scientific">Flagellimonas meridianipacifica</name>
    <dbReference type="NCBI Taxonomy" id="1080225"/>
    <lineage>
        <taxon>Bacteria</taxon>
        <taxon>Pseudomonadati</taxon>
        <taxon>Bacteroidota</taxon>
        <taxon>Flavobacteriia</taxon>
        <taxon>Flavobacteriales</taxon>
        <taxon>Flavobacteriaceae</taxon>
        <taxon>Flagellimonas</taxon>
    </lineage>
</organism>
<feature type="transmembrane region" description="Helical" evidence="1">
    <location>
        <begin position="195"/>
        <end position="212"/>
    </location>
</feature>
<dbReference type="AlphaFoldDB" id="A0A2T0MBA0"/>
<feature type="transmembrane region" description="Helical" evidence="1">
    <location>
        <begin position="170"/>
        <end position="189"/>
    </location>
</feature>
<sequence length="222" mass="24553">MTNNYFQKLGGLSAILEALIYISAFIVYGGILVYPSPGASLTSRYDFLSENYWILSILNLTSYVLFGILLAILVLALHQRISPFSPLLSKLASVFGVIWVGLVIASGMIANIGLEKVVDMGTESPERAMMIWSSIGIVTEGLGGGNEIVGGLWVLLLSLVTWKHKLFPRLLNFLGVFVGVAGVLTIYPLDTFKEIFGLSQIVWFIWIGMYMIRRPEPQMDNK</sequence>
<dbReference type="OrthoDB" id="1162205at2"/>
<feature type="transmembrane region" description="Helical" evidence="1">
    <location>
        <begin position="12"/>
        <end position="32"/>
    </location>
</feature>
<comment type="caution">
    <text evidence="2">The sequence shown here is derived from an EMBL/GenBank/DDBJ whole genome shotgun (WGS) entry which is preliminary data.</text>
</comment>
<feature type="transmembrane region" description="Helical" evidence="1">
    <location>
        <begin position="87"/>
        <end position="110"/>
    </location>
</feature>
<name>A0A2T0MBA0_9FLAO</name>
<dbReference type="Pfam" id="PF14329">
    <property type="entry name" value="DUF4386"/>
    <property type="match status" value="1"/>
</dbReference>
<feature type="transmembrane region" description="Helical" evidence="1">
    <location>
        <begin position="130"/>
        <end position="158"/>
    </location>
</feature>
<evidence type="ECO:0000313" key="2">
    <source>
        <dbReference type="EMBL" id="PRX54778.1"/>
    </source>
</evidence>
<gene>
    <name evidence="2" type="ORF">CLV81_3182</name>
</gene>
<protein>
    <submittedName>
        <fullName evidence="2">Uncharacterized protein DUF4386</fullName>
    </submittedName>
</protein>
<reference evidence="2 3" key="1">
    <citation type="submission" date="2018-03" db="EMBL/GenBank/DDBJ databases">
        <title>Genomic Encyclopedia of Archaeal and Bacterial Type Strains, Phase II (KMG-II): from individual species to whole genera.</title>
        <authorList>
            <person name="Goeker M."/>
        </authorList>
    </citation>
    <scope>NUCLEOTIDE SEQUENCE [LARGE SCALE GENOMIC DNA]</scope>
    <source>
        <strain evidence="2 3">DSM 25027</strain>
    </source>
</reference>
<keyword evidence="1" id="KW-0812">Transmembrane</keyword>
<dbReference type="RefSeq" id="WP_106146168.1">
    <property type="nucleotide sequence ID" value="NZ_PVYX01000002.1"/>
</dbReference>